<evidence type="ECO:0000313" key="1">
    <source>
        <dbReference type="EMBL" id="MDX8045308.1"/>
    </source>
</evidence>
<proteinExistence type="predicted"/>
<keyword evidence="2" id="KW-1185">Reference proteome</keyword>
<sequence length="210" mass="24023">MKTPSFVNGLYRFCVWIMKLAYLNILWLFFTLIGLVVLGLGPATIAMFSVTRKWVQGEDDISVSSVFWENYKNNFWKSNMLFYIYFLIIYLLSVYYLLVRELDGIVGSLFIALVLIVTGLILFTILVSLPLFSHAKLSVYRYVKYSAMIVISNPFHMLALALAIFLIGVVFLLLPGLVPFFFGSVLSLMTMYIVSKILQKIEEIQLGTSF</sequence>
<evidence type="ECO:0000313" key="2">
    <source>
        <dbReference type="Proteomes" id="UP001277972"/>
    </source>
</evidence>
<dbReference type="Proteomes" id="UP001277972">
    <property type="component" value="Unassembled WGS sequence"/>
</dbReference>
<accession>A0ACC6M351</accession>
<organism evidence="1 2">
    <name type="scientific">Gracilibacillus pellucidus</name>
    <dbReference type="NCBI Taxonomy" id="3095368"/>
    <lineage>
        <taxon>Bacteria</taxon>
        <taxon>Bacillati</taxon>
        <taxon>Bacillota</taxon>
        <taxon>Bacilli</taxon>
        <taxon>Bacillales</taxon>
        <taxon>Bacillaceae</taxon>
        <taxon>Gracilibacillus</taxon>
    </lineage>
</organism>
<comment type="caution">
    <text evidence="1">The sequence shown here is derived from an EMBL/GenBank/DDBJ whole genome shotgun (WGS) entry which is preliminary data.</text>
</comment>
<dbReference type="EMBL" id="JAWZSR010000002">
    <property type="protein sequence ID" value="MDX8045308.1"/>
    <property type="molecule type" value="Genomic_DNA"/>
</dbReference>
<name>A0ACC6M351_9BACI</name>
<protein>
    <submittedName>
        <fullName evidence="1">YesL family protein</fullName>
    </submittedName>
</protein>
<reference evidence="1" key="1">
    <citation type="submission" date="2023-11" db="EMBL/GenBank/DDBJ databases">
        <title>Gracilibacillus pellucida a moderately halophilic bacterium isolated from saline soil in Xinjiang province.</title>
        <authorList>
            <person name="Zhang Z."/>
            <person name="Tan F."/>
            <person name="Wang Y."/>
            <person name="Xia M."/>
        </authorList>
    </citation>
    <scope>NUCLEOTIDE SEQUENCE</scope>
    <source>
        <strain evidence="1">S3-1-1</strain>
    </source>
</reference>
<gene>
    <name evidence="1" type="ORF">SH601_04835</name>
</gene>